<proteinExistence type="predicted"/>
<dbReference type="RefSeq" id="WP_109058019.1">
    <property type="nucleotide sequence ID" value="NZ_QFFM01000033.1"/>
</dbReference>
<evidence type="ECO:0000313" key="2">
    <source>
        <dbReference type="Proteomes" id="UP000245876"/>
    </source>
</evidence>
<dbReference type="EMBL" id="QFFM01000033">
    <property type="protein sequence ID" value="PWG62653.1"/>
    <property type="molecule type" value="Genomic_DNA"/>
</dbReference>
<evidence type="ECO:0000313" key="1">
    <source>
        <dbReference type="EMBL" id="PWG62653.1"/>
    </source>
</evidence>
<gene>
    <name evidence="1" type="ORF">DF196_11890</name>
</gene>
<organism evidence="1 2">
    <name type="scientific">Bifidobacterium callitrichidarum</name>
    <dbReference type="NCBI Taxonomy" id="2052941"/>
    <lineage>
        <taxon>Bacteria</taxon>
        <taxon>Bacillati</taxon>
        <taxon>Actinomycetota</taxon>
        <taxon>Actinomycetes</taxon>
        <taxon>Bifidobacteriales</taxon>
        <taxon>Bifidobacteriaceae</taxon>
        <taxon>Bifidobacterium</taxon>
    </lineage>
</organism>
<comment type="caution">
    <text evidence="1">The sequence shown here is derived from an EMBL/GenBank/DDBJ whole genome shotgun (WGS) entry which is preliminary data.</text>
</comment>
<sequence length="177" mass="20166">MTDNRLIITGTSAFFRLGTQRRTGQVYFSPDMLIREYNRFASDHDGRMLLPITRSHKPTFFTEPDNQHVILWSSRTGKALVAAIDFVEEKYDPEYPPHVRGYDMPDPWNQLPARLCLGVSEVQVMDFDPTDYQTEPVTSVGKIAPLDEALKARNVSLLRIIPKPNVEVISDTDEALN</sequence>
<name>A0A2U2N0S4_9BIFI</name>
<reference evidence="1 2" key="1">
    <citation type="journal article" date="2018" name="Int. J. Syst. Evol. Microbiol.">
        <title>Bifidobacterium callitrichidarum sp. nov. from the faeces of the emperor tamarin (Saguinus imperator).</title>
        <authorList>
            <person name="Modesto M."/>
            <person name="Michelini S."/>
            <person name="Sansosti M.C."/>
            <person name="De Filippo C."/>
            <person name="Cavalieri D."/>
            <person name="Qvirist L."/>
            <person name="Andlid T."/>
            <person name="Spiezio C."/>
            <person name="Sandri C."/>
            <person name="Pascarelli S."/>
            <person name="Sgorbati B."/>
            <person name="Mattarelli P."/>
        </authorList>
    </citation>
    <scope>NUCLEOTIDE SEQUENCE [LARGE SCALE GENOMIC DNA]</scope>
    <source>
        <strain evidence="1 2">TRI 5</strain>
    </source>
</reference>
<protein>
    <submittedName>
        <fullName evidence="1">Uncharacterized protein</fullName>
    </submittedName>
</protein>
<dbReference type="Proteomes" id="UP000245876">
    <property type="component" value="Unassembled WGS sequence"/>
</dbReference>
<keyword evidence="2" id="KW-1185">Reference proteome</keyword>
<accession>A0A2U2N0S4</accession>
<dbReference type="AlphaFoldDB" id="A0A2U2N0S4"/>
<dbReference type="OrthoDB" id="9778690at2"/>